<feature type="compositionally biased region" description="Polar residues" evidence="7">
    <location>
        <begin position="390"/>
        <end position="399"/>
    </location>
</feature>
<dbReference type="InterPro" id="IPR042814">
    <property type="entry name" value="Morn5"/>
</dbReference>
<evidence type="ECO:0000256" key="4">
    <source>
        <dbReference type="ARBA" id="ARBA00022846"/>
    </source>
</evidence>
<keyword evidence="6" id="KW-0966">Cell projection</keyword>
<keyword evidence="4" id="KW-0282">Flagellum</keyword>
<evidence type="ECO:0000256" key="7">
    <source>
        <dbReference type="SAM" id="MobiDB-lite"/>
    </source>
</evidence>
<evidence type="ECO:0000256" key="1">
    <source>
        <dbReference type="ARBA" id="ARBA00004230"/>
    </source>
</evidence>
<proteinExistence type="predicted"/>
<evidence type="ECO:0000313" key="8">
    <source>
        <dbReference type="EMBL" id="KAH0808559.1"/>
    </source>
</evidence>
<reference evidence="8" key="1">
    <citation type="journal article" date="2020" name="J Insects Food Feed">
        <title>The yellow mealworm (Tenebrio molitor) genome: a resource for the emerging insects as food and feed industry.</title>
        <authorList>
            <person name="Eriksson T."/>
            <person name="Andere A."/>
            <person name="Kelstrup H."/>
            <person name="Emery V."/>
            <person name="Picard C."/>
        </authorList>
    </citation>
    <scope>NUCLEOTIDE SEQUENCE</scope>
    <source>
        <strain evidence="8">Stoneville</strain>
        <tissue evidence="8">Whole head</tissue>
    </source>
</reference>
<reference evidence="8" key="2">
    <citation type="submission" date="2021-08" db="EMBL/GenBank/DDBJ databases">
        <authorList>
            <person name="Eriksson T."/>
        </authorList>
    </citation>
    <scope>NUCLEOTIDE SEQUENCE</scope>
    <source>
        <strain evidence="8">Stoneville</strain>
        <tissue evidence="8">Whole head</tissue>
    </source>
</reference>
<dbReference type="SUPFAM" id="SSF82185">
    <property type="entry name" value="Histone H3 K4-specific methyltransferase SET7/9 N-terminal domain"/>
    <property type="match status" value="1"/>
</dbReference>
<dbReference type="PANTHER" id="PTHR46437:SF1">
    <property type="entry name" value="MORN REPEAT-CONTAINING PROTEIN 5"/>
    <property type="match status" value="1"/>
</dbReference>
<keyword evidence="5" id="KW-0969">Cilium</keyword>
<evidence type="ECO:0000256" key="5">
    <source>
        <dbReference type="ARBA" id="ARBA00023069"/>
    </source>
</evidence>
<organism evidence="8 9">
    <name type="scientific">Tenebrio molitor</name>
    <name type="common">Yellow mealworm beetle</name>
    <dbReference type="NCBI Taxonomy" id="7067"/>
    <lineage>
        <taxon>Eukaryota</taxon>
        <taxon>Metazoa</taxon>
        <taxon>Ecdysozoa</taxon>
        <taxon>Arthropoda</taxon>
        <taxon>Hexapoda</taxon>
        <taxon>Insecta</taxon>
        <taxon>Pterygota</taxon>
        <taxon>Neoptera</taxon>
        <taxon>Endopterygota</taxon>
        <taxon>Coleoptera</taxon>
        <taxon>Polyphaga</taxon>
        <taxon>Cucujiformia</taxon>
        <taxon>Tenebrionidae</taxon>
        <taxon>Tenebrio</taxon>
    </lineage>
</organism>
<dbReference type="Pfam" id="PF02493">
    <property type="entry name" value="MORN"/>
    <property type="match status" value="1"/>
</dbReference>
<dbReference type="PANTHER" id="PTHR46437">
    <property type="entry name" value="MORN REPEAT-CONTAINING PROTEIN 5"/>
    <property type="match status" value="1"/>
</dbReference>
<protein>
    <recommendedName>
        <fullName evidence="2">MORN repeat-containing protein 5</fullName>
    </recommendedName>
</protein>
<feature type="region of interest" description="Disordered" evidence="7">
    <location>
        <begin position="344"/>
        <end position="399"/>
    </location>
</feature>
<sequence length="399" mass="45053">MAKKRNRAISLSLDWDSMVKEGEESEKGSKAHLAGTITYDRETVEFCTGSSYTGKWNALGMAIYGNYFYPHDCGVAGWPHGCRRQCSEVAVPALEGTSAGPWMCVYVYQGLTVGWWKEERHSSDTTAESAGFESQAGWASHGCCVLLYSCCVVQKKEKREGCEYEGGFEDGMFHGEGVLMYPMGQKLEGYWEKGKMMAYKFSNIDGLDYMDNWTYCVMPDRRFNVSIREGLQPAGREFETNQQPTRPIEHDCYDTGDGFYNPISKSIVTARDPEDYANLEDRSSVVIEKNDDTFWVNAITIVSDQRHKWIVDNCRKGWDEPVGYRPDLYEDWITGRKKELEELERKYAPETTSGESSADSNDKRAASIVAAVQADKRSTEYAGTGRKLSPSMSKSNDMI</sequence>
<comment type="caution">
    <text evidence="8">The sequence shown here is derived from an EMBL/GenBank/DDBJ whole genome shotgun (WGS) entry which is preliminary data.</text>
</comment>
<comment type="subcellular location">
    <subcellularLocation>
        <location evidence="1">Cell projection</location>
        <location evidence="1">Cilium</location>
        <location evidence="1">Flagellum</location>
    </subcellularLocation>
</comment>
<keyword evidence="3" id="KW-0677">Repeat</keyword>
<dbReference type="Proteomes" id="UP000719412">
    <property type="component" value="Unassembled WGS sequence"/>
</dbReference>
<dbReference type="EMBL" id="JABDTM020028672">
    <property type="protein sequence ID" value="KAH0808559.1"/>
    <property type="molecule type" value="Genomic_DNA"/>
</dbReference>
<dbReference type="AlphaFoldDB" id="A0A8J6H5D0"/>
<accession>A0A8J6H5D0</accession>
<gene>
    <name evidence="8" type="ORF">GEV33_014231</name>
</gene>
<keyword evidence="9" id="KW-1185">Reference proteome</keyword>
<name>A0A8J6H5D0_TENMO</name>
<dbReference type="InterPro" id="IPR003409">
    <property type="entry name" value="MORN"/>
</dbReference>
<dbReference type="GO" id="GO:0031514">
    <property type="term" value="C:motile cilium"/>
    <property type="evidence" value="ECO:0007669"/>
    <property type="project" value="UniProtKB-SubCell"/>
</dbReference>
<dbReference type="Gene3D" id="2.20.110.10">
    <property type="entry name" value="Histone H3 K4-specific methyltransferase SET7/9 N-terminal domain"/>
    <property type="match status" value="1"/>
</dbReference>
<evidence type="ECO:0000256" key="6">
    <source>
        <dbReference type="ARBA" id="ARBA00023273"/>
    </source>
</evidence>
<evidence type="ECO:0000313" key="9">
    <source>
        <dbReference type="Proteomes" id="UP000719412"/>
    </source>
</evidence>
<evidence type="ECO:0000256" key="3">
    <source>
        <dbReference type="ARBA" id="ARBA00022737"/>
    </source>
</evidence>
<evidence type="ECO:0000256" key="2">
    <source>
        <dbReference type="ARBA" id="ARBA00016322"/>
    </source>
</evidence>
<feature type="compositionally biased region" description="Polar residues" evidence="7">
    <location>
        <begin position="350"/>
        <end position="359"/>
    </location>
</feature>